<accession>A0ACC1KRN7</accession>
<reference evidence="1" key="1">
    <citation type="submission" date="2022-07" db="EMBL/GenBank/DDBJ databases">
        <title>Phylogenomic reconstructions and comparative analyses of Kickxellomycotina fungi.</title>
        <authorList>
            <person name="Reynolds N.K."/>
            <person name="Stajich J.E."/>
            <person name="Barry K."/>
            <person name="Grigoriev I.V."/>
            <person name="Crous P."/>
            <person name="Smith M.E."/>
        </authorList>
    </citation>
    <scope>NUCLEOTIDE SEQUENCE</scope>
    <source>
        <strain evidence="1">CBS 102833</strain>
    </source>
</reference>
<dbReference type="EMBL" id="JANBUP010004524">
    <property type="protein sequence ID" value="KAJ2793842.1"/>
    <property type="molecule type" value="Genomic_DNA"/>
</dbReference>
<feature type="non-terminal residue" evidence="1">
    <location>
        <position position="176"/>
    </location>
</feature>
<comment type="caution">
    <text evidence="1">The sequence shown here is derived from an EMBL/GenBank/DDBJ whole genome shotgun (WGS) entry which is preliminary data.</text>
</comment>
<name>A0ACC1KRN7_9FUNG</name>
<dbReference type="Proteomes" id="UP001140096">
    <property type="component" value="Unassembled WGS sequence"/>
</dbReference>
<evidence type="ECO:0000313" key="1">
    <source>
        <dbReference type="EMBL" id="KAJ2793842.1"/>
    </source>
</evidence>
<feature type="non-terminal residue" evidence="1">
    <location>
        <position position="1"/>
    </location>
</feature>
<keyword evidence="2" id="KW-1185">Reference proteome</keyword>
<organism evidence="1 2">
    <name type="scientific">Coemansia furcata</name>
    <dbReference type="NCBI Taxonomy" id="417177"/>
    <lineage>
        <taxon>Eukaryota</taxon>
        <taxon>Fungi</taxon>
        <taxon>Fungi incertae sedis</taxon>
        <taxon>Zoopagomycota</taxon>
        <taxon>Kickxellomycotina</taxon>
        <taxon>Kickxellomycetes</taxon>
        <taxon>Kickxellales</taxon>
        <taxon>Kickxellaceae</taxon>
        <taxon>Coemansia</taxon>
    </lineage>
</organism>
<sequence>RMESEPNALLAALGAYDSEDSDSNSKHGSEAIYPQPPPVDDEYERDTHYSSADEAELNGDNDQEMLSSPLHRGTENGAHSCEVDEVACEKTKRDMDLLLGCSQVADIVPDADAGECSVVLQAKFAQWYELKKQGANFNETLMRNKTFRNPNIYQWLVDHLALEEAGSNMPLDGFTP</sequence>
<proteinExistence type="predicted"/>
<evidence type="ECO:0000313" key="2">
    <source>
        <dbReference type="Proteomes" id="UP001140096"/>
    </source>
</evidence>
<protein>
    <submittedName>
        <fullName evidence="1">SAP30-binding protein</fullName>
    </submittedName>
</protein>
<gene>
    <name evidence="1" type="primary">SAP30BP</name>
    <name evidence="1" type="ORF">H4S07_006930</name>
</gene>